<dbReference type="STRING" id="208480.SAMN02910418_01989"/>
<evidence type="ECO:0000256" key="2">
    <source>
        <dbReference type="ARBA" id="ARBA00022692"/>
    </source>
</evidence>
<dbReference type="Proteomes" id="UP000185628">
    <property type="component" value="Unassembled WGS sequence"/>
</dbReference>
<proteinExistence type="inferred from homology"/>
<name>A0A1Q5PZQ1_9ACTO</name>
<dbReference type="PANTHER" id="PTHR30520">
    <property type="entry name" value="FORMATE TRANSPORTER-RELATED"/>
    <property type="match status" value="1"/>
</dbReference>
<dbReference type="PROSITE" id="PS01005">
    <property type="entry name" value="FORMATE_NITRITE_TP_1"/>
    <property type="match status" value="1"/>
</dbReference>
<feature type="transmembrane region" description="Helical" evidence="6">
    <location>
        <begin position="263"/>
        <end position="285"/>
    </location>
</feature>
<dbReference type="GO" id="GO:0005886">
    <property type="term" value="C:plasma membrane"/>
    <property type="evidence" value="ECO:0007669"/>
    <property type="project" value="TreeGrafter"/>
</dbReference>
<dbReference type="InterPro" id="IPR000292">
    <property type="entry name" value="For/NO2_transpt"/>
</dbReference>
<evidence type="ECO:0000256" key="4">
    <source>
        <dbReference type="ARBA" id="ARBA00023136"/>
    </source>
</evidence>
<comment type="similarity">
    <text evidence="5">Belongs to the FNT transporter (TC 1.A.16) family.</text>
</comment>
<evidence type="ECO:0000256" key="1">
    <source>
        <dbReference type="ARBA" id="ARBA00004141"/>
    </source>
</evidence>
<feature type="transmembrane region" description="Helical" evidence="6">
    <location>
        <begin position="120"/>
        <end position="143"/>
    </location>
</feature>
<feature type="transmembrane region" description="Helical" evidence="6">
    <location>
        <begin position="73"/>
        <end position="99"/>
    </location>
</feature>
<dbReference type="AlphaFoldDB" id="A0A1Q5PZQ1"/>
<dbReference type="Gene3D" id="1.20.1080.10">
    <property type="entry name" value="Glycerol uptake facilitator protein"/>
    <property type="match status" value="1"/>
</dbReference>
<keyword evidence="3 6" id="KW-1133">Transmembrane helix</keyword>
<dbReference type="OrthoDB" id="9786493at2"/>
<comment type="subcellular location">
    <subcellularLocation>
        <location evidence="1">Membrane</location>
        <topology evidence="1">Multi-pass membrane protein</topology>
    </subcellularLocation>
</comment>
<dbReference type="Pfam" id="PF01226">
    <property type="entry name" value="Form_Nir_trans"/>
    <property type="match status" value="1"/>
</dbReference>
<protein>
    <submittedName>
        <fullName evidence="7">Formate transporter FocA</fullName>
    </submittedName>
</protein>
<dbReference type="PANTHER" id="PTHR30520:SF6">
    <property type="entry name" value="FORMATE_NITRATE FAMILY TRANSPORTER (EUROFUNG)"/>
    <property type="match status" value="1"/>
</dbReference>
<evidence type="ECO:0000313" key="7">
    <source>
        <dbReference type="EMBL" id="OKL53103.1"/>
    </source>
</evidence>
<keyword evidence="4 6" id="KW-0472">Membrane</keyword>
<evidence type="ECO:0000313" key="8">
    <source>
        <dbReference type="Proteomes" id="UP000185628"/>
    </source>
</evidence>
<feature type="transmembrane region" description="Helical" evidence="6">
    <location>
        <begin position="173"/>
        <end position="194"/>
    </location>
</feature>
<dbReference type="PROSITE" id="PS01006">
    <property type="entry name" value="FORMATE_NITRITE_TP_2"/>
    <property type="match status" value="1"/>
</dbReference>
<evidence type="ECO:0000256" key="5">
    <source>
        <dbReference type="ARBA" id="ARBA00049660"/>
    </source>
</evidence>
<feature type="transmembrane region" description="Helical" evidence="6">
    <location>
        <begin position="201"/>
        <end position="221"/>
    </location>
</feature>
<gene>
    <name evidence="7" type="ORF">BSZ39_11285</name>
</gene>
<dbReference type="EMBL" id="MQVR01000088">
    <property type="protein sequence ID" value="OKL53103.1"/>
    <property type="molecule type" value="Genomic_DNA"/>
</dbReference>
<keyword evidence="8" id="KW-1185">Reference proteome</keyword>
<dbReference type="InterPro" id="IPR024002">
    <property type="entry name" value="For/NO2_transpt_CS"/>
</dbReference>
<dbReference type="GO" id="GO:0015499">
    <property type="term" value="F:formate transmembrane transporter activity"/>
    <property type="evidence" value="ECO:0007669"/>
    <property type="project" value="TreeGrafter"/>
</dbReference>
<dbReference type="InterPro" id="IPR023271">
    <property type="entry name" value="Aquaporin-like"/>
</dbReference>
<comment type="caution">
    <text evidence="7">The sequence shown here is derived from an EMBL/GenBank/DDBJ whole genome shotgun (WGS) entry which is preliminary data.</text>
</comment>
<sequence length="307" mass="32442">MDENGVQWEVGFRLSFMIPSPSEIADLAEEGLLKKAMTPWGTTFVSAMFAGALIAIGFIFYTTSQVGAEALPYGVAKVLGGVVFSTGLALVIILGADLFTSTTMTLMPGVDRRLPWGRLLAHWGVVYLGNFFGSLLVAITIFLSGTPHTGHGGWGAVVISASVSKVSHTPVEAFFLGILCNVLVCLAVWAGYAGKSVTDKMVAVTLPIAVFVASGFEHSVANMFMLPLGLMIKAEGNPEVMAAIANGTDVDALTVPAVLLSNLLPVTLGNIVGGGVFIGLGMFIWHRRGSYRKTAEASARYRAPREE</sequence>
<feature type="transmembrane region" description="Helical" evidence="6">
    <location>
        <begin position="40"/>
        <end position="61"/>
    </location>
</feature>
<evidence type="ECO:0000256" key="3">
    <source>
        <dbReference type="ARBA" id="ARBA00022989"/>
    </source>
</evidence>
<reference evidence="8" key="1">
    <citation type="submission" date="2016-12" db="EMBL/GenBank/DDBJ databases">
        <authorList>
            <person name="Meng X."/>
        </authorList>
    </citation>
    <scope>NUCLEOTIDE SEQUENCE [LARGE SCALE GENOMIC DNA]</scope>
    <source>
        <strain evidence="8">DSM 19116</strain>
    </source>
</reference>
<accession>A0A1Q5PZQ1</accession>
<keyword evidence="2 6" id="KW-0812">Transmembrane</keyword>
<organism evidence="7 8">
    <name type="scientific">Bowdeniella nasicola</name>
    <dbReference type="NCBI Taxonomy" id="208480"/>
    <lineage>
        <taxon>Bacteria</taxon>
        <taxon>Bacillati</taxon>
        <taxon>Actinomycetota</taxon>
        <taxon>Actinomycetes</taxon>
        <taxon>Actinomycetales</taxon>
        <taxon>Actinomycetaceae</taxon>
        <taxon>Bowdeniella</taxon>
    </lineage>
</organism>
<evidence type="ECO:0000256" key="6">
    <source>
        <dbReference type="SAM" id="Phobius"/>
    </source>
</evidence>